<feature type="coiled-coil region" evidence="7">
    <location>
        <begin position="252"/>
        <end position="279"/>
    </location>
</feature>
<evidence type="ECO:0000256" key="2">
    <source>
        <dbReference type="ARBA" id="ARBA00022603"/>
    </source>
</evidence>
<keyword evidence="10" id="KW-1185">Reference proteome</keyword>
<dbReference type="PRINTS" id="PR02008">
    <property type="entry name" value="RCMTFAMILY"/>
</dbReference>
<dbReference type="PROSITE" id="PS01153">
    <property type="entry name" value="NOL1_NOP2_SUN"/>
    <property type="match status" value="1"/>
</dbReference>
<organism evidence="9 10">
    <name type="scientific">Salinarimonas soli</name>
    <dbReference type="NCBI Taxonomy" id="1638099"/>
    <lineage>
        <taxon>Bacteria</taxon>
        <taxon>Pseudomonadati</taxon>
        <taxon>Pseudomonadota</taxon>
        <taxon>Alphaproteobacteria</taxon>
        <taxon>Hyphomicrobiales</taxon>
        <taxon>Salinarimonadaceae</taxon>
        <taxon>Salinarimonas</taxon>
    </lineage>
</organism>
<evidence type="ECO:0000259" key="8">
    <source>
        <dbReference type="PROSITE" id="PS51686"/>
    </source>
</evidence>
<evidence type="ECO:0000256" key="3">
    <source>
        <dbReference type="ARBA" id="ARBA00022679"/>
    </source>
</evidence>
<dbReference type="OrthoDB" id="9810297at2"/>
<dbReference type="InterPro" id="IPR035926">
    <property type="entry name" value="NusB-like_sf"/>
</dbReference>
<protein>
    <submittedName>
        <fullName evidence="9">Methyltransferase domain-containing protein</fullName>
    </submittedName>
</protein>
<gene>
    <name evidence="9" type="ORF">F0L46_25095</name>
</gene>
<reference evidence="9 10" key="1">
    <citation type="submission" date="2019-09" db="EMBL/GenBank/DDBJ databases">
        <title>Salinarimonas rosea gen. nov., sp. nov., a new member of the a-2 subgroup of the Proteobacteria.</title>
        <authorList>
            <person name="Liu J."/>
        </authorList>
    </citation>
    <scope>NUCLEOTIDE SEQUENCE [LARGE SCALE GENOMIC DNA]</scope>
    <source>
        <strain evidence="9 10">BN140002</strain>
    </source>
</reference>
<dbReference type="Proteomes" id="UP000323142">
    <property type="component" value="Unassembled WGS sequence"/>
</dbReference>
<dbReference type="GO" id="GO:0001510">
    <property type="term" value="P:RNA methylation"/>
    <property type="evidence" value="ECO:0007669"/>
    <property type="project" value="InterPro"/>
</dbReference>
<dbReference type="PANTHER" id="PTHR22807:SF61">
    <property type="entry name" value="NOL1_NOP2_SUN FAMILY PROTEIN _ ANTITERMINATION NUSB DOMAIN-CONTAINING PROTEIN"/>
    <property type="match status" value="1"/>
</dbReference>
<dbReference type="AlphaFoldDB" id="A0A5B2V1Z5"/>
<dbReference type="SUPFAM" id="SSF53335">
    <property type="entry name" value="S-adenosyl-L-methionine-dependent methyltransferases"/>
    <property type="match status" value="1"/>
</dbReference>
<name>A0A5B2V1Z5_9HYPH</name>
<dbReference type="InterPro" id="IPR018314">
    <property type="entry name" value="RsmB/NOL1/NOP2-like_CS"/>
</dbReference>
<evidence type="ECO:0000256" key="7">
    <source>
        <dbReference type="SAM" id="Coils"/>
    </source>
</evidence>
<feature type="active site" description="Nucleophile" evidence="6">
    <location>
        <position position="348"/>
    </location>
</feature>
<dbReference type="InterPro" id="IPR006027">
    <property type="entry name" value="NusB_RsmB_TIM44"/>
</dbReference>
<evidence type="ECO:0000313" key="9">
    <source>
        <dbReference type="EMBL" id="KAA2232157.1"/>
    </source>
</evidence>
<dbReference type="CDD" id="cd02440">
    <property type="entry name" value="AdoMet_MTases"/>
    <property type="match status" value="1"/>
</dbReference>
<dbReference type="InterPro" id="IPR023267">
    <property type="entry name" value="RCMT"/>
</dbReference>
<feature type="domain" description="SAM-dependent MTase RsmB/NOP-type" evidence="8">
    <location>
        <begin position="124"/>
        <end position="420"/>
    </location>
</feature>
<keyword evidence="7" id="KW-0175">Coiled coil</keyword>
<dbReference type="Pfam" id="PF01189">
    <property type="entry name" value="Methyltr_RsmB-F"/>
    <property type="match status" value="1"/>
</dbReference>
<dbReference type="GO" id="GO:0006355">
    <property type="term" value="P:regulation of DNA-templated transcription"/>
    <property type="evidence" value="ECO:0007669"/>
    <property type="project" value="InterPro"/>
</dbReference>
<comment type="caution">
    <text evidence="9">The sequence shown here is derived from an EMBL/GenBank/DDBJ whole genome shotgun (WGS) entry which is preliminary data.</text>
</comment>
<feature type="binding site" evidence="6">
    <location>
        <position position="294"/>
    </location>
    <ligand>
        <name>S-adenosyl-L-methionine</name>
        <dbReference type="ChEBI" id="CHEBI:59789"/>
    </ligand>
</feature>
<keyword evidence="5 6" id="KW-0694">RNA-binding</keyword>
<reference evidence="9 10" key="2">
    <citation type="submission" date="2019-09" db="EMBL/GenBank/DDBJ databases">
        <authorList>
            <person name="Jin C."/>
        </authorList>
    </citation>
    <scope>NUCLEOTIDE SEQUENCE [LARGE SCALE GENOMIC DNA]</scope>
    <source>
        <strain evidence="9 10">BN140002</strain>
    </source>
</reference>
<evidence type="ECO:0000256" key="1">
    <source>
        <dbReference type="ARBA" id="ARBA00007494"/>
    </source>
</evidence>
<dbReference type="GO" id="GO:0008173">
    <property type="term" value="F:RNA methyltransferase activity"/>
    <property type="evidence" value="ECO:0007669"/>
    <property type="project" value="InterPro"/>
</dbReference>
<keyword evidence="4 6" id="KW-0949">S-adenosyl-L-methionine</keyword>
<dbReference type="Pfam" id="PF01029">
    <property type="entry name" value="NusB"/>
    <property type="match status" value="1"/>
</dbReference>
<dbReference type="InterPro" id="IPR001678">
    <property type="entry name" value="MeTrfase_RsmB-F_NOP2_dom"/>
</dbReference>
<dbReference type="FunFam" id="3.40.50.150:FF:000257">
    <property type="entry name" value="16S rRNA methyltransferase"/>
    <property type="match status" value="1"/>
</dbReference>
<comment type="similarity">
    <text evidence="1 6">Belongs to the class I-like SAM-binding methyltransferase superfamily. RsmB/NOP family.</text>
</comment>
<evidence type="ECO:0000256" key="6">
    <source>
        <dbReference type="PROSITE-ProRule" id="PRU01023"/>
    </source>
</evidence>
<dbReference type="Gene3D" id="3.40.50.150">
    <property type="entry name" value="Vaccinia Virus protein VP39"/>
    <property type="match status" value="1"/>
</dbReference>
<dbReference type="Gene3D" id="1.10.940.10">
    <property type="entry name" value="NusB-like"/>
    <property type="match status" value="1"/>
</dbReference>
<dbReference type="InterPro" id="IPR049560">
    <property type="entry name" value="MeTrfase_RsmB-F_NOP2_cat"/>
</dbReference>
<evidence type="ECO:0000256" key="5">
    <source>
        <dbReference type="ARBA" id="ARBA00022884"/>
    </source>
</evidence>
<accession>A0A5B2V1Z5</accession>
<dbReference type="EMBL" id="VUOA01000065">
    <property type="protein sequence ID" value="KAA2232157.1"/>
    <property type="molecule type" value="Genomic_DNA"/>
</dbReference>
<dbReference type="InterPro" id="IPR029063">
    <property type="entry name" value="SAM-dependent_MTases_sf"/>
</dbReference>
<evidence type="ECO:0000256" key="4">
    <source>
        <dbReference type="ARBA" id="ARBA00022691"/>
    </source>
</evidence>
<dbReference type="PROSITE" id="PS51686">
    <property type="entry name" value="SAM_MT_RSMB_NOP"/>
    <property type="match status" value="1"/>
</dbReference>
<dbReference type="GO" id="GO:0003723">
    <property type="term" value="F:RNA binding"/>
    <property type="evidence" value="ECO:0007669"/>
    <property type="project" value="UniProtKB-UniRule"/>
</dbReference>
<dbReference type="SUPFAM" id="SSF48013">
    <property type="entry name" value="NusB-like"/>
    <property type="match status" value="1"/>
</dbReference>
<dbReference type="PANTHER" id="PTHR22807">
    <property type="entry name" value="NOP2 YEAST -RELATED NOL1/NOP2/FMU SUN DOMAIN-CONTAINING"/>
    <property type="match status" value="1"/>
</dbReference>
<keyword evidence="3 6" id="KW-0808">Transferase</keyword>
<keyword evidence="2 6" id="KW-0489">Methyltransferase</keyword>
<proteinExistence type="inferred from homology"/>
<sequence length="420" mass="45729">MALAQSLKSRTSLDDVWEEAARKAALPARDEALARAIAITGFRRFGTIREALRERLTQGLPADERMMALLVTGAAQILFLDVPDHAAVATTVEVARGDRLLLHYAGLVNAVLRRVARERDAIIASADPLADVPPWLQARWGEAYAEATLLALANAHRQEAAVDLTLRQEGGDWPERLGAVRLPTGSLRLTERMGIADLPGFDEGAWWVQDAAAALPARLLRVEAGERVADLCAAPGGKTLQLAAAGARVVAVDRSAKRLERLQANLKRLRLEAEVRVTDVLAMPDETFDAVLLDAPCSATGTLRRHPDVAWLKSDADVTRLADLQTRLLDRAADLTRPGGGRLVFCTCSLEPEEGERQAEAFLARRPDMERVPVEPAEVGGLEALVNARGELRTLPHLMPDMGTGRPGMDGFFAARFRRR</sequence>
<feature type="binding site" evidence="6">
    <location>
        <position position="253"/>
    </location>
    <ligand>
        <name>S-adenosyl-L-methionine</name>
        <dbReference type="ChEBI" id="CHEBI:59789"/>
    </ligand>
</feature>
<feature type="binding site" evidence="6">
    <location>
        <begin position="232"/>
        <end position="238"/>
    </location>
    <ligand>
        <name>S-adenosyl-L-methionine</name>
        <dbReference type="ChEBI" id="CHEBI:59789"/>
    </ligand>
</feature>
<evidence type="ECO:0000313" key="10">
    <source>
        <dbReference type="Proteomes" id="UP000323142"/>
    </source>
</evidence>
<comment type="caution">
    <text evidence="6">Lacks conserved residue(s) required for the propagation of feature annotation.</text>
</comment>